<dbReference type="SMART" id="SM00822">
    <property type="entry name" value="PKS_KR"/>
    <property type="match status" value="1"/>
</dbReference>
<dbReference type="PRINTS" id="PR00080">
    <property type="entry name" value="SDRFAMILY"/>
</dbReference>
<evidence type="ECO:0000259" key="2">
    <source>
        <dbReference type="SMART" id="SM00822"/>
    </source>
</evidence>
<dbReference type="Pfam" id="PF13561">
    <property type="entry name" value="adh_short_C2"/>
    <property type="match status" value="1"/>
</dbReference>
<evidence type="ECO:0000313" key="3">
    <source>
        <dbReference type="EMBL" id="APG09991.1"/>
    </source>
</evidence>
<dbReference type="Proteomes" id="UP000181962">
    <property type="component" value="Chromosome"/>
</dbReference>
<proteinExistence type="inferred from homology"/>
<accession>A0A1L3F9L8</accession>
<evidence type="ECO:0000313" key="4">
    <source>
        <dbReference type="Proteomes" id="UP000181962"/>
    </source>
</evidence>
<dbReference type="RefSeq" id="WP_071911246.1">
    <property type="nucleotide sequence ID" value="NZ_CP017637.1"/>
</dbReference>
<dbReference type="InterPro" id="IPR057326">
    <property type="entry name" value="KR_dom"/>
</dbReference>
<sequence length="256" mass="26072">MSALRFSLAGRTAIVTGGNSGIGLGIACGFVDAGARVMIAGRSSAKNRHALEALRSSGAASDAMEVDVSSELSCEELVQKTLEVFGQVDILVNCAGLIVRALPEQCSLPEWNAVMATNLSGSFLCAKAAYPPMTQVGGGKIINVGSMMSIFGASVAAAYGASKGGVVQLTKSLAVAWAKDNIQVNALLPGWIATDFTRGARERGGEFEQAILARTPAARWGLAEDIVGAAVFLASGASNFVTGAAIPVDGGYSAQG</sequence>
<dbReference type="OrthoDB" id="286404at2"/>
<evidence type="ECO:0000256" key="1">
    <source>
        <dbReference type="ARBA" id="ARBA00006484"/>
    </source>
</evidence>
<dbReference type="PANTHER" id="PTHR42760">
    <property type="entry name" value="SHORT-CHAIN DEHYDROGENASES/REDUCTASES FAMILY MEMBER"/>
    <property type="match status" value="1"/>
</dbReference>
<dbReference type="InterPro" id="IPR002347">
    <property type="entry name" value="SDR_fam"/>
</dbReference>
<dbReference type="SUPFAM" id="SSF51735">
    <property type="entry name" value="NAD(P)-binding Rossmann-fold domains"/>
    <property type="match status" value="1"/>
</dbReference>
<dbReference type="FunFam" id="3.40.50.720:FF:000084">
    <property type="entry name" value="Short-chain dehydrogenase reductase"/>
    <property type="match status" value="1"/>
</dbReference>
<dbReference type="AlphaFoldDB" id="A0A1L3F9L8"/>
<dbReference type="PRINTS" id="PR00081">
    <property type="entry name" value="GDHRDH"/>
</dbReference>
<feature type="domain" description="Ketoreductase" evidence="2">
    <location>
        <begin position="11"/>
        <end position="180"/>
    </location>
</feature>
<dbReference type="EMBL" id="CP017637">
    <property type="protein sequence ID" value="APG09991.1"/>
    <property type="molecule type" value="Genomic_DNA"/>
</dbReference>
<comment type="similarity">
    <text evidence="1">Belongs to the short-chain dehydrogenases/reductases (SDR) family.</text>
</comment>
<reference evidence="3 4" key="1">
    <citation type="submission" date="2016-11" db="EMBL/GenBank/DDBJ databases">
        <title>Complete Genome Sequence of Bradyrhizobium sp. strain J5, an isolated from soybean nodule in Hokkaido.</title>
        <authorList>
            <person name="Kanehara K."/>
        </authorList>
    </citation>
    <scope>NUCLEOTIDE SEQUENCE [LARGE SCALE GENOMIC DNA]</scope>
    <source>
        <strain evidence="3 4">J5</strain>
    </source>
</reference>
<protein>
    <submittedName>
        <fullName evidence="3">2-deoxy-D-gluconate 3-dehydrogenase</fullName>
    </submittedName>
</protein>
<dbReference type="PROSITE" id="PS51257">
    <property type="entry name" value="PROKAR_LIPOPROTEIN"/>
    <property type="match status" value="1"/>
</dbReference>
<gene>
    <name evidence="3" type="ORF">BKD09_16825</name>
</gene>
<name>A0A1L3F9L8_BRAJP</name>
<dbReference type="GO" id="GO:0016616">
    <property type="term" value="F:oxidoreductase activity, acting on the CH-OH group of donors, NAD or NADP as acceptor"/>
    <property type="evidence" value="ECO:0007669"/>
    <property type="project" value="UniProtKB-ARBA"/>
</dbReference>
<dbReference type="PROSITE" id="PS00061">
    <property type="entry name" value="ADH_SHORT"/>
    <property type="match status" value="1"/>
</dbReference>
<dbReference type="InterPro" id="IPR036291">
    <property type="entry name" value="NAD(P)-bd_dom_sf"/>
</dbReference>
<dbReference type="InterPro" id="IPR020904">
    <property type="entry name" value="Sc_DH/Rdtase_CS"/>
</dbReference>
<dbReference type="Gene3D" id="3.40.50.720">
    <property type="entry name" value="NAD(P)-binding Rossmann-like Domain"/>
    <property type="match status" value="1"/>
</dbReference>
<organism evidence="3 4">
    <name type="scientific">Bradyrhizobium japonicum</name>
    <dbReference type="NCBI Taxonomy" id="375"/>
    <lineage>
        <taxon>Bacteria</taxon>
        <taxon>Pseudomonadati</taxon>
        <taxon>Pseudomonadota</taxon>
        <taxon>Alphaproteobacteria</taxon>
        <taxon>Hyphomicrobiales</taxon>
        <taxon>Nitrobacteraceae</taxon>
        <taxon>Bradyrhizobium</taxon>
    </lineage>
</organism>